<accession>A0AAN8HRM4</accession>
<dbReference type="EMBL" id="JAURVH010001519">
    <property type="protein sequence ID" value="KAK5925821.1"/>
    <property type="molecule type" value="Genomic_DNA"/>
</dbReference>
<comment type="caution">
    <text evidence="1">The sequence shown here is derived from an EMBL/GenBank/DDBJ whole genome shotgun (WGS) entry which is preliminary data.</text>
</comment>
<name>A0AAN8HRM4_CHAGU</name>
<proteinExistence type="predicted"/>
<evidence type="ECO:0000313" key="1">
    <source>
        <dbReference type="EMBL" id="KAK5925821.1"/>
    </source>
</evidence>
<evidence type="ECO:0000313" key="2">
    <source>
        <dbReference type="Proteomes" id="UP001331515"/>
    </source>
</evidence>
<gene>
    <name evidence="1" type="ORF">CgunFtcFv8_021446</name>
</gene>
<protein>
    <submittedName>
        <fullName evidence="1">Uncharacterized protein</fullName>
    </submittedName>
</protein>
<dbReference type="AlphaFoldDB" id="A0AAN8HRM4"/>
<reference evidence="1 2" key="1">
    <citation type="journal article" date="2023" name="Mol. Biol. Evol.">
        <title>Genomics of Secondarily Temperate Adaptation in the Only Non-Antarctic Icefish.</title>
        <authorList>
            <person name="Rivera-Colon A.G."/>
            <person name="Rayamajhi N."/>
            <person name="Minhas B.F."/>
            <person name="Madrigal G."/>
            <person name="Bilyk K.T."/>
            <person name="Yoon V."/>
            <person name="Hune M."/>
            <person name="Gregory S."/>
            <person name="Cheng C.H.C."/>
            <person name="Catchen J.M."/>
        </authorList>
    </citation>
    <scope>NUCLEOTIDE SEQUENCE [LARGE SCALE GENOMIC DNA]</scope>
    <source>
        <tissue evidence="1">White muscle</tissue>
    </source>
</reference>
<sequence>MQGTHQFTLSYRPPTQTKPLPLVVRLHLTFLCASVRCNPAARCPVLPEVNGTLSCPPRGQRHAALSSQRSTAPESQKPMLQITLRYISQCESIAVRTLALKRCCSTASSCFGGGATTAYNSTVISSPSSFLLSP</sequence>
<keyword evidence="2" id="KW-1185">Reference proteome</keyword>
<organism evidence="1 2">
    <name type="scientific">Champsocephalus gunnari</name>
    <name type="common">Mackerel icefish</name>
    <dbReference type="NCBI Taxonomy" id="52237"/>
    <lineage>
        <taxon>Eukaryota</taxon>
        <taxon>Metazoa</taxon>
        <taxon>Chordata</taxon>
        <taxon>Craniata</taxon>
        <taxon>Vertebrata</taxon>
        <taxon>Euteleostomi</taxon>
        <taxon>Actinopterygii</taxon>
        <taxon>Neopterygii</taxon>
        <taxon>Teleostei</taxon>
        <taxon>Neoteleostei</taxon>
        <taxon>Acanthomorphata</taxon>
        <taxon>Eupercaria</taxon>
        <taxon>Perciformes</taxon>
        <taxon>Notothenioidei</taxon>
        <taxon>Channichthyidae</taxon>
        <taxon>Champsocephalus</taxon>
    </lineage>
</organism>
<dbReference type="Proteomes" id="UP001331515">
    <property type="component" value="Unassembled WGS sequence"/>
</dbReference>